<dbReference type="AlphaFoldDB" id="A0A919L665"/>
<protein>
    <recommendedName>
        <fullName evidence="5">Major facilitator superfamily (MFS) profile domain-containing protein</fullName>
    </recommendedName>
</protein>
<gene>
    <name evidence="3" type="ORF">GCM10017771_12600</name>
</gene>
<feature type="transmembrane region" description="Helical" evidence="2">
    <location>
        <begin position="12"/>
        <end position="37"/>
    </location>
</feature>
<evidence type="ECO:0000256" key="2">
    <source>
        <dbReference type="SAM" id="Phobius"/>
    </source>
</evidence>
<accession>A0A919L665</accession>
<feature type="region of interest" description="Disordered" evidence="1">
    <location>
        <begin position="144"/>
        <end position="167"/>
    </location>
</feature>
<organism evidence="3 4">
    <name type="scientific">Streptomyces capitiformicae</name>
    <dbReference type="NCBI Taxonomy" id="2014920"/>
    <lineage>
        <taxon>Bacteria</taxon>
        <taxon>Bacillati</taxon>
        <taxon>Actinomycetota</taxon>
        <taxon>Actinomycetes</taxon>
        <taxon>Kitasatosporales</taxon>
        <taxon>Streptomycetaceae</taxon>
        <taxon>Streptomyces</taxon>
    </lineage>
</organism>
<dbReference type="Gene3D" id="1.20.1250.20">
    <property type="entry name" value="MFS general substrate transporter like domains"/>
    <property type="match status" value="1"/>
</dbReference>
<keyword evidence="2" id="KW-0472">Membrane</keyword>
<evidence type="ECO:0000256" key="1">
    <source>
        <dbReference type="SAM" id="MobiDB-lite"/>
    </source>
</evidence>
<feature type="transmembrane region" description="Helical" evidence="2">
    <location>
        <begin position="116"/>
        <end position="136"/>
    </location>
</feature>
<reference evidence="3" key="1">
    <citation type="journal article" date="2014" name="Int. J. Syst. Evol. Microbiol.">
        <title>Complete genome sequence of Corynebacterium casei LMG S-19264T (=DSM 44701T), isolated from a smear-ripened cheese.</title>
        <authorList>
            <consortium name="US DOE Joint Genome Institute (JGI-PGF)"/>
            <person name="Walter F."/>
            <person name="Albersmeier A."/>
            <person name="Kalinowski J."/>
            <person name="Ruckert C."/>
        </authorList>
    </citation>
    <scope>NUCLEOTIDE SEQUENCE</scope>
    <source>
        <strain evidence="3">CGMCC 4.7403</strain>
    </source>
</reference>
<name>A0A919L665_9ACTN</name>
<dbReference type="InterPro" id="IPR036259">
    <property type="entry name" value="MFS_trans_sf"/>
</dbReference>
<dbReference type="Proteomes" id="UP000603227">
    <property type="component" value="Unassembled WGS sequence"/>
</dbReference>
<sequence length="167" mass="16640">MVFVLTLYFQETLGLSAIETGLVFGFQGVLTAALLALGTAGWSVWLATAAVSLAGMCHLGAIISYGVTVTSGVPDEEQGLATGLVTSTQQVGITIGIPLLGVLATTSDDLLTGVHLVLALATAIVLATAVLVAIGLRRTAARGDAEAGSGSGTSVSGTVETQPLGSR</sequence>
<feature type="transmembrane region" description="Helical" evidence="2">
    <location>
        <begin position="44"/>
        <end position="67"/>
    </location>
</feature>
<comment type="caution">
    <text evidence="3">The sequence shown here is derived from an EMBL/GenBank/DDBJ whole genome shotgun (WGS) entry which is preliminary data.</text>
</comment>
<dbReference type="SUPFAM" id="SSF103473">
    <property type="entry name" value="MFS general substrate transporter"/>
    <property type="match status" value="1"/>
</dbReference>
<evidence type="ECO:0000313" key="4">
    <source>
        <dbReference type="Proteomes" id="UP000603227"/>
    </source>
</evidence>
<evidence type="ECO:0000313" key="3">
    <source>
        <dbReference type="EMBL" id="GHH84116.1"/>
    </source>
</evidence>
<evidence type="ECO:0008006" key="5">
    <source>
        <dbReference type="Google" id="ProtNLM"/>
    </source>
</evidence>
<keyword evidence="4" id="KW-1185">Reference proteome</keyword>
<keyword evidence="2" id="KW-0812">Transmembrane</keyword>
<dbReference type="EMBL" id="BNAT01000003">
    <property type="protein sequence ID" value="GHH84116.1"/>
    <property type="molecule type" value="Genomic_DNA"/>
</dbReference>
<keyword evidence="2" id="KW-1133">Transmembrane helix</keyword>
<reference evidence="3" key="2">
    <citation type="submission" date="2020-09" db="EMBL/GenBank/DDBJ databases">
        <authorList>
            <person name="Sun Q."/>
            <person name="Zhou Y."/>
        </authorList>
    </citation>
    <scope>NUCLEOTIDE SEQUENCE</scope>
    <source>
        <strain evidence="3">CGMCC 4.7403</strain>
    </source>
</reference>
<proteinExistence type="predicted"/>